<organism evidence="8 9">
    <name type="scientific">Castilleja foliolosa</name>
    <dbReference type="NCBI Taxonomy" id="1961234"/>
    <lineage>
        <taxon>Eukaryota</taxon>
        <taxon>Viridiplantae</taxon>
        <taxon>Streptophyta</taxon>
        <taxon>Embryophyta</taxon>
        <taxon>Tracheophyta</taxon>
        <taxon>Spermatophyta</taxon>
        <taxon>Magnoliopsida</taxon>
        <taxon>eudicotyledons</taxon>
        <taxon>Gunneridae</taxon>
        <taxon>Pentapetalae</taxon>
        <taxon>asterids</taxon>
        <taxon>lamiids</taxon>
        <taxon>Lamiales</taxon>
        <taxon>Orobanchaceae</taxon>
        <taxon>Pedicularideae</taxon>
        <taxon>Castillejinae</taxon>
        <taxon>Castilleja</taxon>
    </lineage>
</organism>
<keyword evidence="2" id="KW-0964">Secreted</keyword>
<dbReference type="InterPro" id="IPR002902">
    <property type="entry name" value="GNK2"/>
</dbReference>
<evidence type="ECO:0000259" key="7">
    <source>
        <dbReference type="PROSITE" id="PS51473"/>
    </source>
</evidence>
<sequence length="222" mass="24818">MNNNLVPHNNHLILLLLLLLVFFLVSNSIIPSQCEELAPHLCGTNNGTQDFSTLLDSLLPDLASLTYKIGSKITNGSYSDINGTVYAHAYALAQCRGDYSISFYGDNIRSSADFVIANKTEVKDSKDFSIKLIDLMDEITGDAITSQNWNGKGKRVLLNNDTLYALLQCNMDLEYDRCNQCLTMAKTKLGYGEDCYNRQGCQVLFSSCYLCTELYPFFYNAT</sequence>
<comment type="similarity">
    <text evidence="5">Belongs to the cysteine-rich repeat secretory protein family.</text>
</comment>
<keyword evidence="3 6" id="KW-0732">Signal</keyword>
<comment type="caution">
    <text evidence="8">The sequence shown here is derived from an EMBL/GenBank/DDBJ whole genome shotgun (WGS) entry which is preliminary data.</text>
</comment>
<dbReference type="CDD" id="cd23509">
    <property type="entry name" value="Gnk2-like"/>
    <property type="match status" value="1"/>
</dbReference>
<dbReference type="Pfam" id="PF01657">
    <property type="entry name" value="Stress-antifung"/>
    <property type="match status" value="1"/>
</dbReference>
<evidence type="ECO:0000256" key="2">
    <source>
        <dbReference type="ARBA" id="ARBA00022525"/>
    </source>
</evidence>
<dbReference type="AlphaFoldDB" id="A0ABD3E835"/>
<dbReference type="GO" id="GO:0005576">
    <property type="term" value="C:extracellular region"/>
    <property type="evidence" value="ECO:0007669"/>
    <property type="project" value="UniProtKB-SubCell"/>
</dbReference>
<evidence type="ECO:0000256" key="6">
    <source>
        <dbReference type="SAM" id="SignalP"/>
    </source>
</evidence>
<protein>
    <recommendedName>
        <fullName evidence="7">Gnk2-homologous domain-containing protein</fullName>
    </recommendedName>
</protein>
<accession>A0ABD3E835</accession>
<evidence type="ECO:0000256" key="5">
    <source>
        <dbReference type="ARBA" id="ARBA00038515"/>
    </source>
</evidence>
<keyword evidence="4" id="KW-0677">Repeat</keyword>
<dbReference type="Gene3D" id="3.30.430.20">
    <property type="entry name" value="Gnk2 domain, C-X8-C-X2-C motif"/>
    <property type="match status" value="1"/>
</dbReference>
<evidence type="ECO:0000313" key="9">
    <source>
        <dbReference type="Proteomes" id="UP001632038"/>
    </source>
</evidence>
<name>A0ABD3E835_9LAMI</name>
<evidence type="ECO:0000256" key="1">
    <source>
        <dbReference type="ARBA" id="ARBA00004613"/>
    </source>
</evidence>
<feature type="signal peptide" evidence="6">
    <location>
        <begin position="1"/>
        <end position="28"/>
    </location>
</feature>
<keyword evidence="9" id="KW-1185">Reference proteome</keyword>
<comment type="subcellular location">
    <subcellularLocation>
        <location evidence="1">Secreted</location>
    </subcellularLocation>
</comment>
<dbReference type="PANTHER" id="PTHR32411:SF55">
    <property type="entry name" value="CYSTEINE-RICH REPEAT SECRETORY PROTEIN 55"/>
    <property type="match status" value="1"/>
</dbReference>
<dbReference type="PROSITE" id="PS51473">
    <property type="entry name" value="GNK2"/>
    <property type="match status" value="1"/>
</dbReference>
<feature type="chain" id="PRO_5044791123" description="Gnk2-homologous domain-containing protein" evidence="6">
    <location>
        <begin position="29"/>
        <end position="222"/>
    </location>
</feature>
<evidence type="ECO:0000313" key="8">
    <source>
        <dbReference type="EMBL" id="KAL3649270.1"/>
    </source>
</evidence>
<evidence type="ECO:0000256" key="3">
    <source>
        <dbReference type="ARBA" id="ARBA00022729"/>
    </source>
</evidence>
<dbReference type="Proteomes" id="UP001632038">
    <property type="component" value="Unassembled WGS sequence"/>
</dbReference>
<dbReference type="PANTHER" id="PTHR32411">
    <property type="entry name" value="CYSTEINE-RICH REPEAT SECRETORY PROTEIN 38-RELATED"/>
    <property type="match status" value="1"/>
</dbReference>
<proteinExistence type="inferred from homology"/>
<dbReference type="InterPro" id="IPR050581">
    <property type="entry name" value="CRR_secretory_protein"/>
</dbReference>
<dbReference type="EMBL" id="JAVIJP010000007">
    <property type="protein sequence ID" value="KAL3649270.1"/>
    <property type="molecule type" value="Genomic_DNA"/>
</dbReference>
<feature type="domain" description="Gnk2-homologous" evidence="7">
    <location>
        <begin position="110"/>
        <end position="217"/>
    </location>
</feature>
<reference evidence="9" key="1">
    <citation type="journal article" date="2024" name="IScience">
        <title>Strigolactones Initiate the Formation of Haustorium-like Structures in Castilleja.</title>
        <authorList>
            <person name="Buerger M."/>
            <person name="Peterson D."/>
            <person name="Chory J."/>
        </authorList>
    </citation>
    <scope>NUCLEOTIDE SEQUENCE [LARGE SCALE GENOMIC DNA]</scope>
</reference>
<dbReference type="InterPro" id="IPR038408">
    <property type="entry name" value="GNK2_sf"/>
</dbReference>
<gene>
    <name evidence="8" type="ORF">CASFOL_005673</name>
</gene>
<evidence type="ECO:0000256" key="4">
    <source>
        <dbReference type="ARBA" id="ARBA00022737"/>
    </source>
</evidence>